<comment type="caution">
    <text evidence="1">The sequence shown here is derived from an EMBL/GenBank/DDBJ whole genome shotgun (WGS) entry which is preliminary data.</text>
</comment>
<evidence type="ECO:0000313" key="1">
    <source>
        <dbReference type="EMBL" id="CZR47301.1"/>
    </source>
</evidence>
<proteinExistence type="predicted"/>
<evidence type="ECO:0000313" key="2">
    <source>
        <dbReference type="Proteomes" id="UP000183971"/>
    </source>
</evidence>
<dbReference type="AlphaFoldDB" id="A0A1L7W4R2"/>
<organism evidence="1 2">
    <name type="scientific">Fusarium proliferatum (strain ET1)</name>
    <name type="common">Orchid endophyte fungus</name>
    <dbReference type="NCBI Taxonomy" id="1227346"/>
    <lineage>
        <taxon>Eukaryota</taxon>
        <taxon>Fungi</taxon>
        <taxon>Dikarya</taxon>
        <taxon>Ascomycota</taxon>
        <taxon>Pezizomycotina</taxon>
        <taxon>Sordariomycetes</taxon>
        <taxon>Hypocreomycetidae</taxon>
        <taxon>Hypocreales</taxon>
        <taxon>Nectriaceae</taxon>
        <taxon>Fusarium</taxon>
        <taxon>Fusarium fujikuroi species complex</taxon>
    </lineage>
</organism>
<gene>
    <name evidence="1" type="ORF">FPRO_08675</name>
</gene>
<dbReference type="VEuPathDB" id="FungiDB:FPRO_08675"/>
<keyword evidence="2" id="KW-1185">Reference proteome</keyword>
<dbReference type="GeneID" id="42053551"/>
<sequence>MPKTSAQPNLHIFNTKEIMPSESCTRTNQGAAEWSCKQDIKLELINDKGKFEDALRVIYPFGFKVNYKYSPSTCRVTALAKTKEPTDLQRKLQDVGAILQGRFGRRR</sequence>
<dbReference type="EMBL" id="FJOF01000011">
    <property type="protein sequence ID" value="CZR47301.1"/>
    <property type="molecule type" value="Genomic_DNA"/>
</dbReference>
<dbReference type="Proteomes" id="UP000183971">
    <property type="component" value="Unassembled WGS sequence"/>
</dbReference>
<accession>A0A1L7W4R2</accession>
<reference evidence="2" key="1">
    <citation type="journal article" date="2016" name="Genome Biol. Evol.">
        <title>Comparative 'omics' of the Fusarium fujikuroi species complex highlights differences in genetic potential and metabolite synthesis.</title>
        <authorList>
            <person name="Niehaus E.-M."/>
            <person name="Muensterkoetter M."/>
            <person name="Proctor R.H."/>
            <person name="Brown D.W."/>
            <person name="Sharon A."/>
            <person name="Idan Y."/>
            <person name="Oren-Young L."/>
            <person name="Sieber C.M."/>
            <person name="Novak O."/>
            <person name="Pencik A."/>
            <person name="Tarkowska D."/>
            <person name="Hromadova K."/>
            <person name="Freeman S."/>
            <person name="Maymon M."/>
            <person name="Elazar M."/>
            <person name="Youssef S.A."/>
            <person name="El-Shabrawy E.S.M."/>
            <person name="Shalaby A.B.A."/>
            <person name="Houterman P."/>
            <person name="Brock N.L."/>
            <person name="Burkhardt I."/>
            <person name="Tsavkelova E.A."/>
            <person name="Dickschat J.S."/>
            <person name="Galuszka P."/>
            <person name="Gueldener U."/>
            <person name="Tudzynski B."/>
        </authorList>
    </citation>
    <scope>NUCLEOTIDE SEQUENCE [LARGE SCALE GENOMIC DNA]</scope>
    <source>
        <strain evidence="2">ET1</strain>
    </source>
</reference>
<protein>
    <submittedName>
        <fullName evidence="1">Uncharacterized protein</fullName>
    </submittedName>
</protein>
<dbReference type="RefSeq" id="XP_031087835.1">
    <property type="nucleotide sequence ID" value="XM_031222369.1"/>
</dbReference>
<name>A0A1L7W4R2_FUSPR</name>